<keyword evidence="2" id="KW-0479">Metal-binding</keyword>
<comment type="catalytic activity">
    <reaction evidence="2">
        <text>an L-aminoacyl-L-amino acid + H2O = 2 an L-alpha-amino acid</text>
        <dbReference type="Rhea" id="RHEA:48940"/>
        <dbReference type="ChEBI" id="CHEBI:15377"/>
        <dbReference type="ChEBI" id="CHEBI:59869"/>
        <dbReference type="ChEBI" id="CHEBI:77460"/>
        <dbReference type="EC" id="3.4.13.19"/>
    </reaction>
</comment>
<dbReference type="GO" id="GO:0006508">
    <property type="term" value="P:proteolysis"/>
    <property type="evidence" value="ECO:0007669"/>
    <property type="project" value="UniProtKB-KW"/>
</dbReference>
<keyword evidence="2" id="KW-0378">Hydrolase</keyword>
<dbReference type="Pfam" id="PF01244">
    <property type="entry name" value="Peptidase_M19"/>
    <property type="match status" value="1"/>
</dbReference>
<gene>
    <name evidence="3" type="ORF">HMPREF1541_09668</name>
</gene>
<keyword evidence="2" id="KW-0482">Metalloprotease</keyword>
<dbReference type="EC" id="3.4.13.19" evidence="2"/>
<dbReference type="InParanoid" id="W2S9T1"/>
<name>W2S9T1_CYPE1</name>
<keyword evidence="1 2" id="KW-0224">Dipeptidase</keyword>
<feature type="chain" id="PRO_5005149964" description="Dipeptidase" evidence="2">
    <location>
        <begin position="18"/>
        <end position="413"/>
    </location>
</feature>
<dbReference type="PANTHER" id="PTHR10443:SF12">
    <property type="entry name" value="DIPEPTIDASE"/>
    <property type="match status" value="1"/>
</dbReference>
<comment type="similarity">
    <text evidence="2">Belongs to the metallo-dependent hydrolases superfamily. Peptidase M19 family.</text>
</comment>
<dbReference type="PANTHER" id="PTHR10443">
    <property type="entry name" value="MICROSOMAL DIPEPTIDASE"/>
    <property type="match status" value="1"/>
</dbReference>
<keyword evidence="2" id="KW-0862">Zinc</keyword>
<dbReference type="Proteomes" id="UP000030752">
    <property type="component" value="Unassembled WGS sequence"/>
</dbReference>
<keyword evidence="2" id="KW-0645">Protease</keyword>
<dbReference type="eggNOG" id="KOG4127">
    <property type="taxonomic scope" value="Eukaryota"/>
</dbReference>
<dbReference type="GeneID" id="19977007"/>
<dbReference type="GO" id="GO:0070573">
    <property type="term" value="F:metallodipeptidase activity"/>
    <property type="evidence" value="ECO:0007669"/>
    <property type="project" value="InterPro"/>
</dbReference>
<reference evidence="3 4" key="1">
    <citation type="submission" date="2013-03" db="EMBL/GenBank/DDBJ databases">
        <title>The Genome Sequence of Phialophora europaea CBS 101466.</title>
        <authorList>
            <consortium name="The Broad Institute Genomics Platform"/>
            <person name="Cuomo C."/>
            <person name="de Hoog S."/>
            <person name="Gorbushina A."/>
            <person name="Walker B."/>
            <person name="Young S.K."/>
            <person name="Zeng Q."/>
            <person name="Gargeya S."/>
            <person name="Fitzgerald M."/>
            <person name="Haas B."/>
            <person name="Abouelleil A."/>
            <person name="Allen A.W."/>
            <person name="Alvarado L."/>
            <person name="Arachchi H.M."/>
            <person name="Berlin A.M."/>
            <person name="Chapman S.B."/>
            <person name="Gainer-Dewar J."/>
            <person name="Goldberg J."/>
            <person name="Griggs A."/>
            <person name="Gujja S."/>
            <person name="Hansen M."/>
            <person name="Howarth C."/>
            <person name="Imamovic A."/>
            <person name="Ireland A."/>
            <person name="Larimer J."/>
            <person name="McCowan C."/>
            <person name="Murphy C."/>
            <person name="Pearson M."/>
            <person name="Poon T.W."/>
            <person name="Priest M."/>
            <person name="Roberts A."/>
            <person name="Saif S."/>
            <person name="Shea T."/>
            <person name="Sisk P."/>
            <person name="Sykes S."/>
            <person name="Wortman J."/>
            <person name="Nusbaum C."/>
            <person name="Birren B."/>
        </authorList>
    </citation>
    <scope>NUCLEOTIDE SEQUENCE [LARGE SCALE GENOMIC DNA]</scope>
    <source>
        <strain evidence="3 4">CBS 101466</strain>
    </source>
</reference>
<dbReference type="AlphaFoldDB" id="W2S9T1"/>
<dbReference type="VEuPathDB" id="FungiDB:HMPREF1541_09668"/>
<evidence type="ECO:0000313" key="4">
    <source>
        <dbReference type="Proteomes" id="UP000030752"/>
    </source>
</evidence>
<dbReference type="Gene3D" id="3.20.20.140">
    <property type="entry name" value="Metal-dependent hydrolases"/>
    <property type="match status" value="1"/>
</dbReference>
<keyword evidence="2" id="KW-0732">Signal</keyword>
<dbReference type="GO" id="GO:0046872">
    <property type="term" value="F:metal ion binding"/>
    <property type="evidence" value="ECO:0007669"/>
    <property type="project" value="UniProtKB-UniRule"/>
</dbReference>
<dbReference type="InterPro" id="IPR032466">
    <property type="entry name" value="Metal_Hydrolase"/>
</dbReference>
<dbReference type="PROSITE" id="PS51365">
    <property type="entry name" value="RENAL_DIPEPTIDASE_2"/>
    <property type="match status" value="1"/>
</dbReference>
<dbReference type="EMBL" id="KB822713">
    <property type="protein sequence ID" value="ETN44793.1"/>
    <property type="molecule type" value="Genomic_DNA"/>
</dbReference>
<accession>W2S9T1</accession>
<protein>
    <recommendedName>
        <fullName evidence="2">Dipeptidase</fullName>
        <ecNumber evidence="2">3.4.13.19</ecNumber>
    </recommendedName>
</protein>
<evidence type="ECO:0000256" key="1">
    <source>
        <dbReference type="ARBA" id="ARBA00022997"/>
    </source>
</evidence>
<proteinExistence type="inferred from homology"/>
<sequence length="413" mass="45583">MAGVLGTVGAFAAGLLSLFGQQALDPSDYTTRTHHLLQTTPLIDGHNDLPYLLRLEIKNKIYDGRFTFDDHLASHTDLQRLKQGHVGGQFWSVFVECPSTTHLDDHTHSVRDTFEQIDVTKRMIDAYPDLHYCETSSCVLPAFKKGNLPSMLGAEGLHQAGSSIAVIRQLFEAGVRYITVTHNCDNPFSTAASTVTETGQDAGLSDFGAAAIREMNRLGMMVDLSHTSHDAMRQVLNVTRSPVMFSHSTCYGLAKNYRNAPDDVIAGLKENGGVLMVMFVKRFLNATDPESADIETVVDHIMHVVGLSGWDHVGIGGDFDGTMTLANGISSVADYPKLIEAVMRRGATDEQIMKLMGENILRVWRENEQVAKGLQRELPAEDVWEGRSWSRWNNPLPIMIPGNAERIAAKDYP</sequence>
<comment type="cofactor">
    <cofactor evidence="2">
        <name>Zn(2+)</name>
        <dbReference type="ChEBI" id="CHEBI:29105"/>
    </cofactor>
</comment>
<evidence type="ECO:0000256" key="2">
    <source>
        <dbReference type="RuleBase" id="RU341113"/>
    </source>
</evidence>
<feature type="signal peptide" evidence="2">
    <location>
        <begin position="1"/>
        <end position="17"/>
    </location>
</feature>
<dbReference type="OrthoDB" id="445695at2759"/>
<dbReference type="SUPFAM" id="SSF51556">
    <property type="entry name" value="Metallo-dependent hydrolases"/>
    <property type="match status" value="1"/>
</dbReference>
<dbReference type="InterPro" id="IPR008257">
    <property type="entry name" value="Pept_M19"/>
</dbReference>
<dbReference type="HOGENOM" id="CLU_031404_4_0_1"/>
<keyword evidence="4" id="KW-1185">Reference proteome</keyword>
<dbReference type="RefSeq" id="XP_008712563.1">
    <property type="nucleotide sequence ID" value="XM_008714341.1"/>
</dbReference>
<organism evidence="3 4">
    <name type="scientific">Cyphellophora europaea (strain CBS 101466)</name>
    <name type="common">Phialophora europaea</name>
    <dbReference type="NCBI Taxonomy" id="1220924"/>
    <lineage>
        <taxon>Eukaryota</taxon>
        <taxon>Fungi</taxon>
        <taxon>Dikarya</taxon>
        <taxon>Ascomycota</taxon>
        <taxon>Pezizomycotina</taxon>
        <taxon>Eurotiomycetes</taxon>
        <taxon>Chaetothyriomycetidae</taxon>
        <taxon>Chaetothyriales</taxon>
        <taxon>Cyphellophoraceae</taxon>
        <taxon>Cyphellophora</taxon>
    </lineage>
</organism>
<evidence type="ECO:0000313" key="3">
    <source>
        <dbReference type="EMBL" id="ETN44793.1"/>
    </source>
</evidence>
<dbReference type="CDD" id="cd01301">
    <property type="entry name" value="rDP_like"/>
    <property type="match status" value="1"/>
</dbReference>